<accession>A0A077Z769</accession>
<sequence length="122" mass="13383">MSDRFILVPGVDSVARVKAPWCDQQCSNVLERARLLHSSLEEVCTSKGQVRFHLPYLYLMECTAAPNFVPTVTILDASSASCSHSVRPIAPPSKSGSGSHHRNLFNCSSKGKRASRLRCKPV</sequence>
<dbReference type="EMBL" id="HG805958">
    <property type="protein sequence ID" value="CDW55488.1"/>
    <property type="molecule type" value="Genomic_DNA"/>
</dbReference>
<evidence type="ECO:0000313" key="2">
    <source>
        <dbReference type="EMBL" id="CDW55488.1"/>
    </source>
</evidence>
<evidence type="ECO:0000256" key="1">
    <source>
        <dbReference type="SAM" id="MobiDB-lite"/>
    </source>
</evidence>
<reference evidence="2" key="1">
    <citation type="submission" date="2014-01" db="EMBL/GenBank/DDBJ databases">
        <authorList>
            <person name="Aslett M."/>
        </authorList>
    </citation>
    <scope>NUCLEOTIDE SEQUENCE</scope>
</reference>
<proteinExistence type="predicted"/>
<dbReference type="Proteomes" id="UP000030665">
    <property type="component" value="Unassembled WGS sequence"/>
</dbReference>
<organism evidence="2 3">
    <name type="scientific">Trichuris trichiura</name>
    <name type="common">Whipworm</name>
    <name type="synonym">Trichocephalus trichiurus</name>
    <dbReference type="NCBI Taxonomy" id="36087"/>
    <lineage>
        <taxon>Eukaryota</taxon>
        <taxon>Metazoa</taxon>
        <taxon>Ecdysozoa</taxon>
        <taxon>Nematoda</taxon>
        <taxon>Enoplea</taxon>
        <taxon>Dorylaimia</taxon>
        <taxon>Trichinellida</taxon>
        <taxon>Trichuridae</taxon>
        <taxon>Trichuris</taxon>
    </lineage>
</organism>
<protein>
    <submittedName>
        <fullName evidence="2">Uncharacterized protein</fullName>
    </submittedName>
</protein>
<name>A0A077Z769_TRITR</name>
<keyword evidence="3" id="KW-1185">Reference proteome</keyword>
<reference evidence="2" key="2">
    <citation type="submission" date="2014-03" db="EMBL/GenBank/DDBJ databases">
        <title>The whipworm genome and dual-species transcriptomics of an intimate host-pathogen interaction.</title>
        <authorList>
            <person name="Foth B.J."/>
            <person name="Tsai I.J."/>
            <person name="Reid A.J."/>
            <person name="Bancroft A.J."/>
            <person name="Nichol S."/>
            <person name="Tracey A."/>
            <person name="Holroyd N."/>
            <person name="Cotton J.A."/>
            <person name="Stanley E.J."/>
            <person name="Zarowiecki M."/>
            <person name="Liu J.Z."/>
            <person name="Huckvale T."/>
            <person name="Cooper P.J."/>
            <person name="Grencis R.K."/>
            <person name="Berriman M."/>
        </authorList>
    </citation>
    <scope>NUCLEOTIDE SEQUENCE [LARGE SCALE GENOMIC DNA]</scope>
</reference>
<evidence type="ECO:0000313" key="3">
    <source>
        <dbReference type="Proteomes" id="UP000030665"/>
    </source>
</evidence>
<dbReference type="AlphaFoldDB" id="A0A077Z769"/>
<feature type="region of interest" description="Disordered" evidence="1">
    <location>
        <begin position="84"/>
        <end position="109"/>
    </location>
</feature>
<gene>
    <name evidence="2" type="ORF">TTRE_0000376001</name>
</gene>